<dbReference type="Proteomes" id="UP000274504">
    <property type="component" value="Unassembled WGS sequence"/>
</dbReference>
<evidence type="ECO:0000313" key="3">
    <source>
        <dbReference type="Proteomes" id="UP000274504"/>
    </source>
</evidence>
<dbReference type="GO" id="GO:0003755">
    <property type="term" value="F:peptidyl-prolyl cis-trans isomerase activity"/>
    <property type="evidence" value="ECO:0007669"/>
    <property type="project" value="InterPro"/>
</dbReference>
<dbReference type="OrthoDB" id="408413at2759"/>
<name>A0A0R3S904_HYMDI</name>
<reference evidence="2 3" key="2">
    <citation type="submission" date="2018-11" db="EMBL/GenBank/DDBJ databases">
        <authorList>
            <consortium name="Pathogen Informatics"/>
        </authorList>
    </citation>
    <scope>NUCLEOTIDE SEQUENCE [LARGE SCALE GENOMIC DNA]</scope>
</reference>
<dbReference type="STRING" id="6216.A0A0R3S904"/>
<dbReference type="PROSITE" id="PS50072">
    <property type="entry name" value="CSA_PPIASE_2"/>
    <property type="match status" value="1"/>
</dbReference>
<dbReference type="GO" id="GO:0005737">
    <property type="term" value="C:cytoplasm"/>
    <property type="evidence" value="ECO:0007669"/>
    <property type="project" value="TreeGrafter"/>
</dbReference>
<gene>
    <name evidence="2" type="ORF">HDID_LOCUS686</name>
</gene>
<dbReference type="PRINTS" id="PR00153">
    <property type="entry name" value="CSAPPISMRASE"/>
</dbReference>
<feature type="domain" description="PPIase cyclophilin-type" evidence="1">
    <location>
        <begin position="122"/>
        <end position="303"/>
    </location>
</feature>
<evidence type="ECO:0000313" key="4">
    <source>
        <dbReference type="WBParaSite" id="HDID_0000068501-mRNA-1"/>
    </source>
</evidence>
<dbReference type="WBParaSite" id="HDID_0000068501-mRNA-1">
    <property type="protein sequence ID" value="HDID_0000068501-mRNA-1"/>
    <property type="gene ID" value="HDID_0000068501"/>
</dbReference>
<evidence type="ECO:0000259" key="1">
    <source>
        <dbReference type="PROSITE" id="PS50072"/>
    </source>
</evidence>
<proteinExistence type="predicted"/>
<dbReference type="SUPFAM" id="SSF50891">
    <property type="entry name" value="Cyclophilin-like"/>
    <property type="match status" value="1"/>
</dbReference>
<protein>
    <submittedName>
        <fullName evidence="4">PPIase cyclophilin-type domain-containing protein</fullName>
    </submittedName>
</protein>
<evidence type="ECO:0000313" key="2">
    <source>
        <dbReference type="EMBL" id="VDL17404.1"/>
    </source>
</evidence>
<dbReference type="PANTHER" id="PTHR11071">
    <property type="entry name" value="PEPTIDYL-PROLYL CIS-TRANS ISOMERASE"/>
    <property type="match status" value="1"/>
</dbReference>
<dbReference type="Pfam" id="PF00160">
    <property type="entry name" value="Pro_isomerase"/>
    <property type="match status" value="1"/>
</dbReference>
<dbReference type="Gene3D" id="2.40.100.10">
    <property type="entry name" value="Cyclophilin-like"/>
    <property type="match status" value="1"/>
</dbReference>
<dbReference type="InterPro" id="IPR029000">
    <property type="entry name" value="Cyclophilin-like_dom_sf"/>
</dbReference>
<dbReference type="EMBL" id="UYSG01000097">
    <property type="protein sequence ID" value="VDL17404.1"/>
    <property type="molecule type" value="Genomic_DNA"/>
</dbReference>
<organism evidence="4">
    <name type="scientific">Hymenolepis diminuta</name>
    <name type="common">Rat tapeworm</name>
    <dbReference type="NCBI Taxonomy" id="6216"/>
    <lineage>
        <taxon>Eukaryota</taxon>
        <taxon>Metazoa</taxon>
        <taxon>Spiralia</taxon>
        <taxon>Lophotrochozoa</taxon>
        <taxon>Platyhelminthes</taxon>
        <taxon>Cestoda</taxon>
        <taxon>Eucestoda</taxon>
        <taxon>Cyclophyllidea</taxon>
        <taxon>Hymenolepididae</taxon>
        <taxon>Hymenolepis</taxon>
    </lineage>
</organism>
<sequence>MQIELNGLIEDWQFHAACFLAKDLYECFPDSFKKPIYSGMYEVDWRIYIHETKRKLKGDYWTFDSTVICFCGDKPLGDYSSLQKWAKENFALLDYRPSAFYKMIAYDEYSNTLIKRNRTYISMAIKIGGDSCAPLLFELYSDIVPKTCENFIKLCTGELGTIPKNENENYRMHYLNTIYFRLVPGGWIQGGGMSRKTVLKSDFPSDIFRGSGDDGRSIYGPKFEDENFVIKHDRRGVLSMVNEGRNTNSSQFMIIFQPAPWMNCRYVAFGQLLEGFRTLDEMEQVETKNDRPCKDIKITEVKVLSPKDIHSKLQ</sequence>
<dbReference type="InterPro" id="IPR002130">
    <property type="entry name" value="Cyclophilin-type_PPIase_dom"/>
</dbReference>
<accession>A0A0R3S904</accession>
<dbReference type="AlphaFoldDB" id="A0A0R3S904"/>
<reference evidence="4" key="1">
    <citation type="submission" date="2017-02" db="UniProtKB">
        <authorList>
            <consortium name="WormBaseParasite"/>
        </authorList>
    </citation>
    <scope>IDENTIFICATION</scope>
</reference>
<dbReference type="PANTHER" id="PTHR11071:SF561">
    <property type="entry name" value="PEPTIDYL-PROLYL CIS-TRANS ISOMERASE D-RELATED"/>
    <property type="match status" value="1"/>
</dbReference>